<gene>
    <name evidence="2" type="ORF">H8S19_07640</name>
</gene>
<proteinExistence type="predicted"/>
<sequence length="141" mass="15723">MISRMKWAAGRKLRANAGETLTEVLISVLVIALGMTMFLSAFLASGRMLQQGEEQMAGYYDSRNQLENNRTAEQASGRYVLELEASGTGGMKKSLASNAYQTGTQTNYRTGQYPIVLYVSQADSDAEEEEVNLQDLLYRYR</sequence>
<reference evidence="2 3" key="1">
    <citation type="submission" date="2020-08" db="EMBL/GenBank/DDBJ databases">
        <title>Genome public.</title>
        <authorList>
            <person name="Liu C."/>
            <person name="Sun Q."/>
        </authorList>
    </citation>
    <scope>NUCLEOTIDE SEQUENCE [LARGE SCALE GENOMIC DNA]</scope>
    <source>
        <strain evidence="2 3">BX14</strain>
    </source>
</reference>
<keyword evidence="1" id="KW-0812">Transmembrane</keyword>
<dbReference type="EMBL" id="JACOOW010000008">
    <property type="protein sequence ID" value="MBC5656937.1"/>
    <property type="molecule type" value="Genomic_DNA"/>
</dbReference>
<evidence type="ECO:0000313" key="3">
    <source>
        <dbReference type="Proteomes" id="UP000653904"/>
    </source>
</evidence>
<dbReference type="RefSeq" id="WP_147354069.1">
    <property type="nucleotide sequence ID" value="NZ_JACOOW010000008.1"/>
</dbReference>
<dbReference type="AlphaFoldDB" id="A0AAW3X3Y0"/>
<keyword evidence="1" id="KW-0472">Membrane</keyword>
<keyword evidence="3" id="KW-1185">Reference proteome</keyword>
<evidence type="ECO:0008006" key="4">
    <source>
        <dbReference type="Google" id="ProtNLM"/>
    </source>
</evidence>
<evidence type="ECO:0000256" key="1">
    <source>
        <dbReference type="SAM" id="Phobius"/>
    </source>
</evidence>
<dbReference type="Proteomes" id="UP000653904">
    <property type="component" value="Unassembled WGS sequence"/>
</dbReference>
<comment type="caution">
    <text evidence="2">The sequence shown here is derived from an EMBL/GenBank/DDBJ whole genome shotgun (WGS) entry which is preliminary data.</text>
</comment>
<accession>A0AAW3X3Y0</accession>
<evidence type="ECO:0000313" key="2">
    <source>
        <dbReference type="EMBL" id="MBC5656937.1"/>
    </source>
</evidence>
<protein>
    <recommendedName>
        <fullName evidence="4">Type II secretion system protein</fullName>
    </recommendedName>
</protein>
<feature type="transmembrane region" description="Helical" evidence="1">
    <location>
        <begin position="21"/>
        <end position="44"/>
    </location>
</feature>
<organism evidence="2 3">
    <name type="scientific">Clostridium segne</name>
    <dbReference type="NCBI Taxonomy" id="2763038"/>
    <lineage>
        <taxon>Bacteria</taxon>
        <taxon>Bacillati</taxon>
        <taxon>Bacillota</taxon>
        <taxon>Clostridia</taxon>
        <taxon>Eubacteriales</taxon>
        <taxon>Clostridiaceae</taxon>
        <taxon>Clostridium</taxon>
    </lineage>
</organism>
<keyword evidence="1" id="KW-1133">Transmembrane helix</keyword>
<name>A0AAW3X3Y0_9CLOT</name>